<organism evidence="2 3">
    <name type="scientific">Panagrellus redivivus</name>
    <name type="common">Microworm</name>
    <dbReference type="NCBI Taxonomy" id="6233"/>
    <lineage>
        <taxon>Eukaryota</taxon>
        <taxon>Metazoa</taxon>
        <taxon>Ecdysozoa</taxon>
        <taxon>Nematoda</taxon>
        <taxon>Chromadorea</taxon>
        <taxon>Rhabditida</taxon>
        <taxon>Tylenchina</taxon>
        <taxon>Panagrolaimomorpha</taxon>
        <taxon>Panagrolaimoidea</taxon>
        <taxon>Panagrolaimidae</taxon>
        <taxon>Panagrellus</taxon>
    </lineage>
</organism>
<evidence type="ECO:0000313" key="2">
    <source>
        <dbReference type="Proteomes" id="UP000492821"/>
    </source>
</evidence>
<dbReference type="AlphaFoldDB" id="A0A7E4ZY14"/>
<sequence length="147" mass="15960">MPIYANNVVNIPKNLGMYTRMTSPLRPSCELPSVASIGAGSRSSTTPVTPNSVSSSPVLSSPRLSDTSGSIPSSSSRSSRALSSASSSSEPWIMPVQPAEQALSSPSTWARADSNVYANWQYLQYVHQMRMYHMYLQSLNSGAAYWY</sequence>
<keyword evidence="2" id="KW-1185">Reference proteome</keyword>
<feature type="compositionally biased region" description="Low complexity" evidence="1">
    <location>
        <begin position="41"/>
        <end position="89"/>
    </location>
</feature>
<reference evidence="3" key="2">
    <citation type="submission" date="2020-10" db="UniProtKB">
        <authorList>
            <consortium name="WormBaseParasite"/>
        </authorList>
    </citation>
    <scope>IDENTIFICATION</scope>
</reference>
<accession>A0A7E4ZY14</accession>
<reference evidence="2" key="1">
    <citation type="journal article" date="2013" name="Genetics">
        <title>The draft genome and transcriptome of Panagrellus redivivus are shaped by the harsh demands of a free-living lifestyle.</title>
        <authorList>
            <person name="Srinivasan J."/>
            <person name="Dillman A.R."/>
            <person name="Macchietto M.G."/>
            <person name="Heikkinen L."/>
            <person name="Lakso M."/>
            <person name="Fracchia K.M."/>
            <person name="Antoshechkin I."/>
            <person name="Mortazavi A."/>
            <person name="Wong G."/>
            <person name="Sternberg P.W."/>
        </authorList>
    </citation>
    <scope>NUCLEOTIDE SEQUENCE [LARGE SCALE GENOMIC DNA]</scope>
    <source>
        <strain evidence="2">MT8872</strain>
    </source>
</reference>
<dbReference type="WBParaSite" id="Pan_g2753.t1">
    <property type="protein sequence ID" value="Pan_g2753.t1"/>
    <property type="gene ID" value="Pan_g2753"/>
</dbReference>
<feature type="region of interest" description="Disordered" evidence="1">
    <location>
        <begin position="36"/>
        <end position="99"/>
    </location>
</feature>
<evidence type="ECO:0000313" key="3">
    <source>
        <dbReference type="WBParaSite" id="Pan_g2753.t1"/>
    </source>
</evidence>
<name>A0A7E4ZY14_PANRE</name>
<protein>
    <submittedName>
        <fullName evidence="3">Uncharacterized protein</fullName>
    </submittedName>
</protein>
<dbReference type="Proteomes" id="UP000492821">
    <property type="component" value="Unassembled WGS sequence"/>
</dbReference>
<proteinExistence type="predicted"/>
<evidence type="ECO:0000256" key="1">
    <source>
        <dbReference type="SAM" id="MobiDB-lite"/>
    </source>
</evidence>